<dbReference type="PANTHER" id="PTHR31218">
    <property type="entry name" value="WAT1-RELATED PROTEIN"/>
    <property type="match status" value="1"/>
</dbReference>
<proteinExistence type="predicted"/>
<gene>
    <name evidence="5" type="ORF">A4U43_C04F12720</name>
</gene>
<evidence type="ECO:0000256" key="2">
    <source>
        <dbReference type="ARBA" id="ARBA00022989"/>
    </source>
</evidence>
<evidence type="ECO:0000256" key="3">
    <source>
        <dbReference type="ARBA" id="ARBA00023136"/>
    </source>
</evidence>
<dbReference type="GO" id="GO:0022857">
    <property type="term" value="F:transmembrane transporter activity"/>
    <property type="evidence" value="ECO:0007669"/>
    <property type="project" value="InterPro"/>
</dbReference>
<keyword evidence="3 4" id="KW-0472">Membrane</keyword>
<keyword evidence="1 4" id="KW-0812">Transmembrane</keyword>
<evidence type="ECO:0000313" key="5">
    <source>
        <dbReference type="EMBL" id="ONK71819.1"/>
    </source>
</evidence>
<dbReference type="AlphaFoldDB" id="A0A5P1F4W1"/>
<evidence type="ECO:0000256" key="1">
    <source>
        <dbReference type="ARBA" id="ARBA00022692"/>
    </source>
</evidence>
<dbReference type="InterPro" id="IPR030184">
    <property type="entry name" value="WAT1-related"/>
</dbReference>
<sequence>MGSSQFGEGLTLLGERLERINLKSKSGIAKVAGTLVCLAGAMLLSFYKGLALTNASHKPSAPNEDSGHSIRGKWILGTVALFAAIFSWSSWFLLQTKVSEKYPALYTGTAIVLTEPKNALGKQYKKLFSMNNVDAFVVDEEAIGSGDKPGRGAKILRGDGALDHYLTKNKLKGPGVRL</sequence>
<evidence type="ECO:0000256" key="4">
    <source>
        <dbReference type="SAM" id="Phobius"/>
    </source>
</evidence>
<dbReference type="Proteomes" id="UP000243459">
    <property type="component" value="Chromosome 4"/>
</dbReference>
<dbReference type="GO" id="GO:0016020">
    <property type="term" value="C:membrane"/>
    <property type="evidence" value="ECO:0007669"/>
    <property type="project" value="InterPro"/>
</dbReference>
<evidence type="ECO:0000313" key="6">
    <source>
        <dbReference type="Proteomes" id="UP000243459"/>
    </source>
</evidence>
<organism evidence="5 6">
    <name type="scientific">Asparagus officinalis</name>
    <name type="common">Garden asparagus</name>
    <dbReference type="NCBI Taxonomy" id="4686"/>
    <lineage>
        <taxon>Eukaryota</taxon>
        <taxon>Viridiplantae</taxon>
        <taxon>Streptophyta</taxon>
        <taxon>Embryophyta</taxon>
        <taxon>Tracheophyta</taxon>
        <taxon>Spermatophyta</taxon>
        <taxon>Magnoliopsida</taxon>
        <taxon>Liliopsida</taxon>
        <taxon>Asparagales</taxon>
        <taxon>Asparagaceae</taxon>
        <taxon>Asparagoideae</taxon>
        <taxon>Asparagus</taxon>
    </lineage>
</organism>
<feature type="transmembrane region" description="Helical" evidence="4">
    <location>
        <begin position="74"/>
        <end position="94"/>
    </location>
</feature>
<protein>
    <submittedName>
        <fullName evidence="5">Uncharacterized protein</fullName>
    </submittedName>
</protein>
<keyword evidence="6" id="KW-1185">Reference proteome</keyword>
<feature type="transmembrane region" description="Helical" evidence="4">
    <location>
        <begin position="27"/>
        <end position="47"/>
    </location>
</feature>
<dbReference type="Gramene" id="ONK71819">
    <property type="protein sequence ID" value="ONK71819"/>
    <property type="gene ID" value="A4U43_C04F12720"/>
</dbReference>
<dbReference type="EMBL" id="CM007384">
    <property type="protein sequence ID" value="ONK71819.1"/>
    <property type="molecule type" value="Genomic_DNA"/>
</dbReference>
<dbReference type="Gene3D" id="1.10.8.60">
    <property type="match status" value="1"/>
</dbReference>
<accession>A0A5P1F4W1</accession>
<keyword evidence="2 4" id="KW-1133">Transmembrane helix</keyword>
<name>A0A5P1F4W1_ASPOF</name>
<reference evidence="6" key="1">
    <citation type="journal article" date="2017" name="Nat. Commun.">
        <title>The asparagus genome sheds light on the origin and evolution of a young Y chromosome.</title>
        <authorList>
            <person name="Harkess A."/>
            <person name="Zhou J."/>
            <person name="Xu C."/>
            <person name="Bowers J.E."/>
            <person name="Van der Hulst R."/>
            <person name="Ayyampalayam S."/>
            <person name="Mercati F."/>
            <person name="Riccardi P."/>
            <person name="McKain M.R."/>
            <person name="Kakrana A."/>
            <person name="Tang H."/>
            <person name="Ray J."/>
            <person name="Groenendijk J."/>
            <person name="Arikit S."/>
            <person name="Mathioni S.M."/>
            <person name="Nakano M."/>
            <person name="Shan H."/>
            <person name="Telgmann-Rauber A."/>
            <person name="Kanno A."/>
            <person name="Yue Z."/>
            <person name="Chen H."/>
            <person name="Li W."/>
            <person name="Chen Y."/>
            <person name="Xu X."/>
            <person name="Zhang Y."/>
            <person name="Luo S."/>
            <person name="Chen H."/>
            <person name="Gao J."/>
            <person name="Mao Z."/>
            <person name="Pires J.C."/>
            <person name="Luo M."/>
            <person name="Kudrna D."/>
            <person name="Wing R.A."/>
            <person name="Meyers B.C."/>
            <person name="Yi K."/>
            <person name="Kong H."/>
            <person name="Lavrijsen P."/>
            <person name="Sunseri F."/>
            <person name="Falavigna A."/>
            <person name="Ye Y."/>
            <person name="Leebens-Mack J.H."/>
            <person name="Chen G."/>
        </authorList>
    </citation>
    <scope>NUCLEOTIDE SEQUENCE [LARGE SCALE GENOMIC DNA]</scope>
    <source>
        <strain evidence="6">cv. DH0086</strain>
    </source>
</reference>